<feature type="domain" description="CCHC-type" evidence="15">
    <location>
        <begin position="913"/>
        <end position="928"/>
    </location>
</feature>
<dbReference type="PROSITE" id="PS51999">
    <property type="entry name" value="ZF_GRF"/>
    <property type="match status" value="1"/>
</dbReference>
<evidence type="ECO:0000256" key="11">
    <source>
        <dbReference type="ARBA" id="ARBA00023235"/>
    </source>
</evidence>
<gene>
    <name evidence="19" type="ORF">Tci_057941</name>
</gene>
<dbReference type="FunFam" id="3.40.50.140:FF:000003">
    <property type="entry name" value="DNA topoisomerase"/>
    <property type="match status" value="1"/>
</dbReference>
<evidence type="ECO:0000256" key="9">
    <source>
        <dbReference type="ARBA" id="ARBA00023029"/>
    </source>
</evidence>
<dbReference type="EMBL" id="BKCJ010009219">
    <property type="protein sequence ID" value="GEU85963.1"/>
    <property type="molecule type" value="Genomic_DNA"/>
</dbReference>
<dbReference type="GO" id="GO:0003677">
    <property type="term" value="F:DNA binding"/>
    <property type="evidence" value="ECO:0007669"/>
    <property type="project" value="UniProtKB-KW"/>
</dbReference>
<dbReference type="PROSITE" id="PS50158">
    <property type="entry name" value="ZF_CCHC"/>
    <property type="match status" value="1"/>
</dbReference>
<dbReference type="InterPro" id="IPR013826">
    <property type="entry name" value="Topo_IA_cen_sub3"/>
</dbReference>
<protein>
    <recommendedName>
        <fullName evidence="13">DNA topoisomerase</fullName>
        <ecNumber evidence="13">5.6.2.1</ecNumber>
    </recommendedName>
</protein>
<dbReference type="Gene3D" id="2.70.20.10">
    <property type="entry name" value="Topoisomerase I, domain 3"/>
    <property type="match status" value="1"/>
</dbReference>
<dbReference type="PROSITE" id="PS00396">
    <property type="entry name" value="TOPO_IA_1"/>
    <property type="match status" value="1"/>
</dbReference>
<dbReference type="InterPro" id="IPR001878">
    <property type="entry name" value="Znf_CCHC"/>
</dbReference>
<dbReference type="Pfam" id="PF06839">
    <property type="entry name" value="Zn_ribbon_GRF"/>
    <property type="match status" value="1"/>
</dbReference>
<evidence type="ECO:0000256" key="14">
    <source>
        <dbReference type="SAM" id="MobiDB-lite"/>
    </source>
</evidence>
<sequence length="1077" mass="121151">MAAGGRAIKVLNVAEKPSVAKQVSSILSRNQGGLRTREGRSRYNKIFEFNYNIQGQQCQMMFTSVTGHLMEIEFDGRYKKWHSCDPVDLFQAPILKQVPQDKLDIKKTLEEEARKCQWLVLWLDGDREGENIAFEVVEVCSSVNSHLNIWRARFSSTSDWEIQQAVQQLVRPNHLFSDAVDVRQEIDLRIGASFTRFQTMLLKDAFAFNFSTDGRNLVLSYGPCQFPTLGFVVERYWEIQAHEPEEFWKIQCSHTTDDGTASFNWMRGHLFDYTCAVILYEMCVQEPIATVTEVKQEEKPKYPPYPLNTIELGKRASRYFRMSSEQTMKIAEELYTSGFISYPRTETDSFGPGTDLRMLVQQQQEHPEWGPYAQRLLDPSSGLWRNPSNGKHDDQAHPPIHPTKFSSGESNWREDHRKIYELVVRHYLACVSQPAIGAETTVKIDIAGEMFSALGRTIVAKNYLDVYRFESWGGSLIPNYTVGQQFTPTSMTLESGVTRPPPLLSESDLLDCMDKAGIGTDATMHDHIKKLTDRFYATKEGSQFKPTNLGEALVMGYDDMGYELWKPYLRSMMEEDMKAVSLGTKRKENVLATCLQQMKACFLDTRLNKVKLFEAFEVFFDRTNRTDGNEQQYNQGQLVRKCDVCQESDMVLRKTQNGKFMVGCSAYPLCANTIWLPGSLSEATVTPTVCNTCSPGPIFKIQMTFRRLEIPPQFLIRHLGCVGGCDGILKELMELSNSGHRNSSNAPARGVGTSAPSRNNAQNNRQQQQPQRQQQPQQQQQQGPCSFCHQTGHASSDCYSLTSQNHSARSQRANSNNGPIPCPVCDSPCSLTTANTESNRGRKFYSCKSTERCSFFVCWEDDVPTTRGRGSSSATTSRRGGRGGSRGGGRGGANGGDVRFVSATGDPVSGRSCFICGDPSHFAPACPSRGIEPDGVKPSKPLGVRTMGRPSHVPPTTNESNYVRYEAAAKKDVRRCFVTRSTYRTRYIRNMHISKQKVGAGRKTVHVELSSKDINFDRNELNPSSSSGNFWQKMIIKEIPHVLDPKNSVAIQIPSPPVLHIRQNSSANDLLQKSWLI</sequence>
<evidence type="ECO:0000256" key="7">
    <source>
        <dbReference type="ARBA" id="ARBA00022833"/>
    </source>
</evidence>
<evidence type="ECO:0000259" key="16">
    <source>
        <dbReference type="PROSITE" id="PS50880"/>
    </source>
</evidence>
<comment type="similarity">
    <text evidence="3 13">Belongs to the type IA topoisomerase family.</text>
</comment>
<evidence type="ECO:0000256" key="5">
    <source>
        <dbReference type="ARBA" id="ARBA00022737"/>
    </source>
</evidence>
<feature type="compositionally biased region" description="Gly residues" evidence="14">
    <location>
        <begin position="882"/>
        <end position="895"/>
    </location>
</feature>
<dbReference type="GO" id="GO:0006310">
    <property type="term" value="P:DNA recombination"/>
    <property type="evidence" value="ECO:0007669"/>
    <property type="project" value="TreeGrafter"/>
</dbReference>
<dbReference type="CDD" id="cd03362">
    <property type="entry name" value="TOPRIM_TopoIA_TopoIII"/>
    <property type="match status" value="1"/>
</dbReference>
<dbReference type="GO" id="GO:0008270">
    <property type="term" value="F:zinc ion binding"/>
    <property type="evidence" value="ECO:0007669"/>
    <property type="project" value="UniProtKB-KW"/>
</dbReference>
<dbReference type="PRINTS" id="PR00417">
    <property type="entry name" value="PRTPISMRASEI"/>
</dbReference>
<dbReference type="SMART" id="SM00436">
    <property type="entry name" value="TOP1Bc"/>
    <property type="match status" value="1"/>
</dbReference>
<dbReference type="Gene3D" id="3.40.50.140">
    <property type="match status" value="1"/>
</dbReference>
<proteinExistence type="inferred from homology"/>
<dbReference type="Pfam" id="PF01396">
    <property type="entry name" value="Zn_ribbon_Top1"/>
    <property type="match status" value="1"/>
</dbReference>
<dbReference type="GO" id="GO:0031422">
    <property type="term" value="C:RecQ family helicase-topoisomerase III complex"/>
    <property type="evidence" value="ECO:0007669"/>
    <property type="project" value="TreeGrafter"/>
</dbReference>
<comment type="catalytic activity">
    <reaction evidence="1 13">
        <text>ATP-independent breakage of single-stranded DNA, followed by passage and rejoining.</text>
        <dbReference type="EC" id="5.6.2.1"/>
    </reaction>
</comment>
<feature type="region of interest" description="Disordered" evidence="14">
    <location>
        <begin position="865"/>
        <end position="900"/>
    </location>
</feature>
<evidence type="ECO:0000256" key="13">
    <source>
        <dbReference type="RuleBase" id="RU362092"/>
    </source>
</evidence>
<dbReference type="AlphaFoldDB" id="A0A6L2NIF5"/>
<dbReference type="FunFam" id="2.70.20.10:FF:000004">
    <property type="entry name" value="DNA topoisomerase"/>
    <property type="match status" value="1"/>
</dbReference>
<evidence type="ECO:0000259" key="18">
    <source>
        <dbReference type="PROSITE" id="PS52039"/>
    </source>
</evidence>
<evidence type="ECO:0000256" key="8">
    <source>
        <dbReference type="ARBA" id="ARBA00022842"/>
    </source>
</evidence>
<dbReference type="GO" id="GO:0005634">
    <property type="term" value="C:nucleus"/>
    <property type="evidence" value="ECO:0007669"/>
    <property type="project" value="TreeGrafter"/>
</dbReference>
<dbReference type="InterPro" id="IPR013498">
    <property type="entry name" value="Topo_IA_Znf"/>
</dbReference>
<keyword evidence="9 13" id="KW-0799">Topoisomerase</keyword>
<comment type="function">
    <text evidence="13">Introduces a single-strand break via transesterification at a target site in duplex DNA. Releases the supercoiling and torsional tension of DNA introduced during the DNA replication and transcription by transiently cleaving and rejoining one strand of the DNA duplex. The scissile phosphodiester is attacked by the catalytic tyrosine of the enzyme, resulting in the formation of a DNA-(5'-phosphotyrosyl)-enzyme intermediate and the expulsion of a 3'-OH DNA strand.</text>
</comment>
<dbReference type="GO" id="GO:0006281">
    <property type="term" value="P:DNA repair"/>
    <property type="evidence" value="ECO:0007669"/>
    <property type="project" value="TreeGrafter"/>
</dbReference>
<dbReference type="InterPro" id="IPR013497">
    <property type="entry name" value="Topo_IA_cen"/>
</dbReference>
<keyword evidence="10 13" id="KW-0238">DNA-binding</keyword>
<keyword evidence="11 13" id="KW-0413">Isomerase</keyword>
<dbReference type="SMART" id="SM00493">
    <property type="entry name" value="TOPRIM"/>
    <property type="match status" value="1"/>
</dbReference>
<feature type="compositionally biased region" description="Low complexity" evidence="14">
    <location>
        <begin position="865"/>
        <end position="878"/>
    </location>
</feature>
<dbReference type="Gene3D" id="1.10.460.10">
    <property type="entry name" value="Topoisomerase I, domain 2"/>
    <property type="match status" value="1"/>
</dbReference>
<dbReference type="SMART" id="SM00437">
    <property type="entry name" value="TOP1Ac"/>
    <property type="match status" value="1"/>
</dbReference>
<dbReference type="InterPro" id="IPR023405">
    <property type="entry name" value="Topo_IA_core_domain"/>
</dbReference>
<feature type="compositionally biased region" description="Low complexity" evidence="14">
    <location>
        <begin position="762"/>
        <end position="782"/>
    </location>
</feature>
<feature type="domain" description="Toprim" evidence="16">
    <location>
        <begin position="9"/>
        <end position="155"/>
    </location>
</feature>
<evidence type="ECO:0000313" key="19">
    <source>
        <dbReference type="EMBL" id="GEU85963.1"/>
    </source>
</evidence>
<dbReference type="SUPFAM" id="SSF81995">
    <property type="entry name" value="beta-sandwich domain of Sec23/24"/>
    <property type="match status" value="1"/>
</dbReference>
<evidence type="ECO:0000256" key="1">
    <source>
        <dbReference type="ARBA" id="ARBA00000213"/>
    </source>
</evidence>
<dbReference type="InterPro" id="IPR000380">
    <property type="entry name" value="Topo_IA"/>
</dbReference>
<dbReference type="InterPro" id="IPR013825">
    <property type="entry name" value="Topo_IA_cen_sub2"/>
</dbReference>
<evidence type="ECO:0000256" key="4">
    <source>
        <dbReference type="ARBA" id="ARBA00022723"/>
    </source>
</evidence>
<keyword evidence="8" id="KW-0460">Magnesium</keyword>
<dbReference type="GO" id="GO:0006265">
    <property type="term" value="P:DNA topological change"/>
    <property type="evidence" value="ECO:0007669"/>
    <property type="project" value="InterPro"/>
</dbReference>
<evidence type="ECO:0000259" key="15">
    <source>
        <dbReference type="PROSITE" id="PS50158"/>
    </source>
</evidence>
<dbReference type="PANTHER" id="PTHR11390:SF21">
    <property type="entry name" value="DNA TOPOISOMERASE 3-ALPHA"/>
    <property type="match status" value="1"/>
</dbReference>
<dbReference type="Gene3D" id="3.30.65.10">
    <property type="entry name" value="Bacterial Topoisomerase I, domain 1"/>
    <property type="match status" value="1"/>
</dbReference>
<dbReference type="InterPro" id="IPR013824">
    <property type="entry name" value="Topo_IA_cen_sub1"/>
</dbReference>
<name>A0A6L2NIF5_TANCI</name>
<dbReference type="PROSITE" id="PS52039">
    <property type="entry name" value="TOPO_IA_2"/>
    <property type="match status" value="1"/>
</dbReference>
<organism evidence="19">
    <name type="scientific">Tanacetum cinerariifolium</name>
    <name type="common">Dalmatian daisy</name>
    <name type="synonym">Chrysanthemum cinerariifolium</name>
    <dbReference type="NCBI Taxonomy" id="118510"/>
    <lineage>
        <taxon>Eukaryota</taxon>
        <taxon>Viridiplantae</taxon>
        <taxon>Streptophyta</taxon>
        <taxon>Embryophyta</taxon>
        <taxon>Tracheophyta</taxon>
        <taxon>Spermatophyta</taxon>
        <taxon>Magnoliopsida</taxon>
        <taxon>eudicotyledons</taxon>
        <taxon>Gunneridae</taxon>
        <taxon>Pentapetalae</taxon>
        <taxon>asterids</taxon>
        <taxon>campanulids</taxon>
        <taxon>Asterales</taxon>
        <taxon>Asteraceae</taxon>
        <taxon>Asteroideae</taxon>
        <taxon>Anthemideae</taxon>
        <taxon>Anthemidinae</taxon>
        <taxon>Tanacetum</taxon>
    </lineage>
</organism>
<dbReference type="GO" id="GO:0003917">
    <property type="term" value="F:DNA topoisomerase type I (single strand cut, ATP-independent) activity"/>
    <property type="evidence" value="ECO:0007669"/>
    <property type="project" value="UniProtKB-EC"/>
</dbReference>
<dbReference type="Pfam" id="PF01131">
    <property type="entry name" value="Topoisom_bac"/>
    <property type="match status" value="1"/>
</dbReference>
<evidence type="ECO:0000259" key="17">
    <source>
        <dbReference type="PROSITE" id="PS51999"/>
    </source>
</evidence>
<dbReference type="PROSITE" id="PS50880">
    <property type="entry name" value="TOPRIM"/>
    <property type="match status" value="1"/>
</dbReference>
<dbReference type="InterPro" id="IPR023406">
    <property type="entry name" value="Topo_IA_AS"/>
</dbReference>
<keyword evidence="4" id="KW-0479">Metal-binding</keyword>
<feature type="region of interest" description="Disordered" evidence="14">
    <location>
        <begin position="385"/>
        <end position="410"/>
    </location>
</feature>
<keyword evidence="7" id="KW-0862">Zinc</keyword>
<dbReference type="InterPro" id="IPR003602">
    <property type="entry name" value="Topo_IA_DNA-bd_dom"/>
</dbReference>
<dbReference type="FunFam" id="1.10.290.10:FF:000001">
    <property type="entry name" value="DNA topoisomerase"/>
    <property type="match status" value="1"/>
</dbReference>
<feature type="domain" description="GRF-type" evidence="17">
    <location>
        <begin position="822"/>
        <end position="863"/>
    </location>
</feature>
<keyword evidence="5" id="KW-0677">Repeat</keyword>
<comment type="cofactor">
    <cofactor evidence="2">
        <name>Mg(2+)</name>
        <dbReference type="ChEBI" id="CHEBI:18420"/>
    </cofactor>
</comment>
<feature type="domain" description="Topo IA-type catalytic" evidence="18">
    <location>
        <begin position="173"/>
        <end position="603"/>
    </location>
</feature>
<dbReference type="InterPro" id="IPR010666">
    <property type="entry name" value="Znf_GRF"/>
</dbReference>
<dbReference type="Pfam" id="PF01751">
    <property type="entry name" value="Toprim"/>
    <property type="match status" value="1"/>
</dbReference>
<dbReference type="PANTHER" id="PTHR11390">
    <property type="entry name" value="PROKARYOTIC DNA TOPOISOMERASE"/>
    <property type="match status" value="1"/>
</dbReference>
<comment type="caution">
    <text evidence="19">The sequence shown here is derived from an EMBL/GenBank/DDBJ whole genome shotgun (WGS) entry which is preliminary data.</text>
</comment>
<accession>A0A6L2NIF5</accession>
<evidence type="ECO:0000256" key="10">
    <source>
        <dbReference type="ARBA" id="ARBA00023125"/>
    </source>
</evidence>
<dbReference type="Gene3D" id="1.10.290.10">
    <property type="entry name" value="Topoisomerase I, domain 4"/>
    <property type="match status" value="1"/>
</dbReference>
<dbReference type="InterPro" id="IPR006171">
    <property type="entry name" value="TOPRIM_dom"/>
</dbReference>
<dbReference type="CDD" id="cd00186">
    <property type="entry name" value="TOP1Ac"/>
    <property type="match status" value="1"/>
</dbReference>
<dbReference type="SUPFAM" id="SSF56712">
    <property type="entry name" value="Prokaryotic type I DNA topoisomerase"/>
    <property type="match status" value="1"/>
</dbReference>
<keyword evidence="6 12" id="KW-0863">Zinc-finger</keyword>
<feature type="region of interest" description="Disordered" evidence="14">
    <location>
        <begin position="927"/>
        <end position="958"/>
    </location>
</feature>
<dbReference type="EC" id="5.6.2.1" evidence="13"/>
<feature type="region of interest" description="Disordered" evidence="14">
    <location>
        <begin position="739"/>
        <end position="788"/>
    </location>
</feature>
<dbReference type="SMART" id="SM00343">
    <property type="entry name" value="ZnF_C2HC"/>
    <property type="match status" value="2"/>
</dbReference>
<reference evidence="19" key="1">
    <citation type="journal article" date="2019" name="Sci. Rep.">
        <title>Draft genome of Tanacetum cinerariifolium, the natural source of mosquito coil.</title>
        <authorList>
            <person name="Yamashiro T."/>
            <person name="Shiraishi A."/>
            <person name="Satake H."/>
            <person name="Nakayama K."/>
        </authorList>
    </citation>
    <scope>NUCLEOTIDE SEQUENCE</scope>
</reference>
<dbReference type="InterPro" id="IPR034144">
    <property type="entry name" value="TOPRIM_TopoIII"/>
</dbReference>
<dbReference type="InterPro" id="IPR003601">
    <property type="entry name" value="Topo_IA_2"/>
</dbReference>
<evidence type="ECO:0000256" key="2">
    <source>
        <dbReference type="ARBA" id="ARBA00001946"/>
    </source>
</evidence>
<evidence type="ECO:0000256" key="6">
    <source>
        <dbReference type="ARBA" id="ARBA00022771"/>
    </source>
</evidence>
<evidence type="ECO:0000256" key="12">
    <source>
        <dbReference type="PROSITE-ProRule" id="PRU00047"/>
    </source>
</evidence>
<evidence type="ECO:0000256" key="3">
    <source>
        <dbReference type="ARBA" id="ARBA00009446"/>
    </source>
</evidence>